<dbReference type="RefSeq" id="WP_026502847.1">
    <property type="nucleotide sequence ID" value="NZ_JGYQ01000007.1"/>
</dbReference>
<keyword evidence="2" id="KW-1133">Transmembrane helix</keyword>
<dbReference type="AlphaFoldDB" id="A0A086ZQ71"/>
<protein>
    <recommendedName>
        <fullName evidence="5">Sugar-binding protein</fullName>
    </recommendedName>
</protein>
<gene>
    <name evidence="3" type="ORF">BBOU_0802</name>
</gene>
<name>A0A086ZQ71_9BIFI</name>
<feature type="region of interest" description="Disordered" evidence="1">
    <location>
        <begin position="1"/>
        <end position="92"/>
    </location>
</feature>
<proteinExistence type="predicted"/>
<dbReference type="EMBL" id="JGYQ01000007">
    <property type="protein sequence ID" value="KFI48671.1"/>
    <property type="molecule type" value="Genomic_DNA"/>
</dbReference>
<feature type="compositionally biased region" description="Polar residues" evidence="1">
    <location>
        <begin position="1"/>
        <end position="10"/>
    </location>
</feature>
<feature type="region of interest" description="Disordered" evidence="1">
    <location>
        <begin position="295"/>
        <end position="342"/>
    </location>
</feature>
<evidence type="ECO:0000256" key="1">
    <source>
        <dbReference type="SAM" id="MobiDB-lite"/>
    </source>
</evidence>
<feature type="compositionally biased region" description="Polar residues" evidence="1">
    <location>
        <begin position="295"/>
        <end position="305"/>
    </location>
</feature>
<feature type="region of interest" description="Disordered" evidence="1">
    <location>
        <begin position="112"/>
        <end position="168"/>
    </location>
</feature>
<evidence type="ECO:0000313" key="4">
    <source>
        <dbReference type="Proteomes" id="UP000029093"/>
    </source>
</evidence>
<keyword evidence="2" id="KW-0472">Membrane</keyword>
<evidence type="ECO:0000256" key="2">
    <source>
        <dbReference type="SAM" id="Phobius"/>
    </source>
</evidence>
<feature type="region of interest" description="Disordered" evidence="1">
    <location>
        <begin position="590"/>
        <end position="661"/>
    </location>
</feature>
<feature type="transmembrane region" description="Helical" evidence="2">
    <location>
        <begin position="349"/>
        <end position="369"/>
    </location>
</feature>
<feature type="compositionally biased region" description="Polar residues" evidence="1">
    <location>
        <begin position="601"/>
        <end position="647"/>
    </location>
</feature>
<feature type="compositionally biased region" description="Low complexity" evidence="1">
    <location>
        <begin position="590"/>
        <end position="600"/>
    </location>
</feature>
<keyword evidence="4" id="KW-1185">Reference proteome</keyword>
<feature type="compositionally biased region" description="Low complexity" evidence="1">
    <location>
        <begin position="59"/>
        <end position="81"/>
    </location>
</feature>
<reference evidence="3 4" key="1">
    <citation type="submission" date="2014-03" db="EMBL/GenBank/DDBJ databases">
        <title>Genomics of Bifidobacteria.</title>
        <authorList>
            <person name="Ventura M."/>
            <person name="Milani C."/>
            <person name="Lugli G.A."/>
        </authorList>
    </citation>
    <scope>NUCLEOTIDE SEQUENCE [LARGE SCALE GENOMIC DNA]</scope>
    <source>
        <strain evidence="3 4">LMG 10736</strain>
    </source>
</reference>
<feature type="region of interest" description="Disordered" evidence="1">
    <location>
        <begin position="221"/>
        <end position="263"/>
    </location>
</feature>
<keyword evidence="2" id="KW-0812">Transmembrane</keyword>
<dbReference type="OrthoDB" id="3239074at2"/>
<sequence length="661" mass="68960">MTGQEQQPVDNNLLFPIAPSSGGDPSAADDAGTQHPVPSPLSDEPAGLHDAIDIPAPPQAADTALEQQAPQDTADTDQPTANESGVLPGDIVDTNWNIPLITFPTWGSLLDNNAEQDDNAGNKTGQPADESAAQDNQVAPPTVFTPFVPSEPEPDTQAASTQDTTKSKTEQWLNAAAQDRGMHETQQINAVQPDPSATAVAGISQTASDTGIAETAALNNSAPATAQTQPVRQSAGPALLTPPTPSERDLQHERTANAETETMTPISSAAVVAGTAAIAANVAAPGAVKTTATRTLHTTSETPTPANDAVGSLSEELREEDARAASQPIQPEESYGDKRNKGGRARSRAIVTVFVIITIAAAAAGLYYLTGLIRTNRDRSSAYASCTQAYSAYKEESETLAKTLKTSKAQQKVGADQVADVMTVEHLKTAVDKAKSVSKPVTCSTSMSTEAMRKAAETNKTLTTELTTANSTIKAAAKEVKASVTVKQNNDYDTAVNTLKTSTSEATTLMTNSEGVVADDQTRTTLQSAIDAANELLKKDKPALADLQKAQSDLQSASDAVNDSMETYKTQRAAADAAAAASAAQAQVQAQQQAQQQQSQRRYSYPSSTPRTDENTTQNNSQGQHGDNSDNSQGAQTPSDGNTTSDGQQSKSPSPSASATE</sequence>
<dbReference type="Proteomes" id="UP000029093">
    <property type="component" value="Unassembled WGS sequence"/>
</dbReference>
<feature type="compositionally biased region" description="Low complexity" evidence="1">
    <location>
        <begin position="648"/>
        <end position="661"/>
    </location>
</feature>
<dbReference type="GeneID" id="303203949"/>
<comment type="caution">
    <text evidence="3">The sequence shown here is derived from an EMBL/GenBank/DDBJ whole genome shotgun (WGS) entry which is preliminary data.</text>
</comment>
<feature type="compositionally biased region" description="Polar residues" evidence="1">
    <location>
        <begin position="221"/>
        <end position="232"/>
    </location>
</feature>
<evidence type="ECO:0008006" key="5">
    <source>
        <dbReference type="Google" id="ProtNLM"/>
    </source>
</evidence>
<evidence type="ECO:0000313" key="3">
    <source>
        <dbReference type="EMBL" id="KFI48671.1"/>
    </source>
</evidence>
<feature type="compositionally biased region" description="Basic and acidic residues" evidence="1">
    <location>
        <begin position="246"/>
        <end position="256"/>
    </location>
</feature>
<organism evidence="3 4">
    <name type="scientific">Bifidobacterium boum</name>
    <dbReference type="NCBI Taxonomy" id="78343"/>
    <lineage>
        <taxon>Bacteria</taxon>
        <taxon>Bacillati</taxon>
        <taxon>Actinomycetota</taxon>
        <taxon>Actinomycetes</taxon>
        <taxon>Bifidobacteriales</taxon>
        <taxon>Bifidobacteriaceae</taxon>
        <taxon>Bifidobacterium</taxon>
    </lineage>
</organism>
<accession>A0A086ZQ71</accession>